<evidence type="ECO:0000313" key="3">
    <source>
        <dbReference type="Proteomes" id="UP001620626"/>
    </source>
</evidence>
<sequence>MQKSKGLTLTTGGHSFGMTSVSPFKRNSLHWAIFKLLLFFCCCCLHSFGWVGTSRQSHQMFCPTEFVVNEWAVDHKISRNL</sequence>
<keyword evidence="1" id="KW-0472">Membrane</keyword>
<gene>
    <name evidence="2" type="ORF">niasHT_007931</name>
</gene>
<feature type="transmembrane region" description="Helical" evidence="1">
    <location>
        <begin position="29"/>
        <end position="51"/>
    </location>
</feature>
<keyword evidence="1" id="KW-1133">Transmembrane helix</keyword>
<comment type="caution">
    <text evidence="2">The sequence shown here is derived from an EMBL/GenBank/DDBJ whole genome shotgun (WGS) entry which is preliminary data.</text>
</comment>
<proteinExistence type="predicted"/>
<keyword evidence="3" id="KW-1185">Reference proteome</keyword>
<dbReference type="AlphaFoldDB" id="A0ABD2M2I2"/>
<dbReference type="Proteomes" id="UP001620626">
    <property type="component" value="Unassembled WGS sequence"/>
</dbReference>
<evidence type="ECO:0000313" key="2">
    <source>
        <dbReference type="EMBL" id="KAL3120639.1"/>
    </source>
</evidence>
<evidence type="ECO:0000256" key="1">
    <source>
        <dbReference type="SAM" id="Phobius"/>
    </source>
</evidence>
<keyword evidence="1" id="KW-0812">Transmembrane</keyword>
<accession>A0ABD2M2I2</accession>
<protein>
    <submittedName>
        <fullName evidence="2">Uncharacterized protein</fullName>
    </submittedName>
</protein>
<name>A0ABD2M2I2_9BILA</name>
<organism evidence="2 3">
    <name type="scientific">Heterodera trifolii</name>
    <dbReference type="NCBI Taxonomy" id="157864"/>
    <lineage>
        <taxon>Eukaryota</taxon>
        <taxon>Metazoa</taxon>
        <taxon>Ecdysozoa</taxon>
        <taxon>Nematoda</taxon>
        <taxon>Chromadorea</taxon>
        <taxon>Rhabditida</taxon>
        <taxon>Tylenchina</taxon>
        <taxon>Tylenchomorpha</taxon>
        <taxon>Tylenchoidea</taxon>
        <taxon>Heteroderidae</taxon>
        <taxon>Heteroderinae</taxon>
        <taxon>Heterodera</taxon>
    </lineage>
</organism>
<dbReference type="EMBL" id="JBICBT010000207">
    <property type="protein sequence ID" value="KAL3120639.1"/>
    <property type="molecule type" value="Genomic_DNA"/>
</dbReference>
<reference evidence="2 3" key="1">
    <citation type="submission" date="2024-10" db="EMBL/GenBank/DDBJ databases">
        <authorList>
            <person name="Kim D."/>
        </authorList>
    </citation>
    <scope>NUCLEOTIDE SEQUENCE [LARGE SCALE GENOMIC DNA]</scope>
    <source>
        <strain evidence="2">BH-2024</strain>
    </source>
</reference>